<sequence>MATKVQSKPYFPGSMMDLNSGFPSGVWDPYHDDRTSGSEKSQCYDSFLMRQTMDGYPGYAKEQMRQTILKQESIFRHQLEELHRVYKRQRDLMNELTMKEHYNFSVPVEASKSSHFLSQVPSQITKDVHSPLSNFRQVDSTFGRVSISESNSIFPPHNSLKGNCTLKEIETTLSRFISANSSSGLWFSSKISQQDLKEREGQVANGDHTVGERHKKEQLSYSFVDGKTKCYDNGWSNGIFSQQNKLLQAEPKKSHEHFLFPVSDQSKVELKRKNTIFGVELCETSHTPSFDSSQSSSWGQNTSTLHLNHWLGSSESSRQIPEDFAGNKRANNSSSRFMTNSRSGVPYQNGINSKVSVSDTVEKPGEKSNATDGQKSHENLENGLPSWLMAKSSLGSEWTKGKEPTVYQMNLDSLQHHSQQFFKKAEMTKCAYDPKTEADNSQGITKILGVPIDMPDNSKDLDNHGHDLNAETKDFVKENGKNNCVSELRHQIDLNLSFEEEETPSTSYIPEAIVKIARMEIDLEAPVVLEPETDHPEVTVETSKLPLDETSIDAHEDLVKVAAEAIMSISSSELLTAHQKAPEPADTLLRWFAEVIASGDVKDSRNVKDDDESIPKGMDYFEYMTLKLQESKEEYHWHNEPMILEEKEEVRKRTTKGKRGRQRKDFQRDVLPSIVSLSRREVTEDLQTFEEAFSGIGVSWQSGLSKRKGASGKNGRGRRRMVVPSSSSSHTPPPPPSPPPQQQIVCREVALEEKSLSGWGKRTRRLPRQRSCQNGGGGNHQSLALKC</sequence>
<dbReference type="PANTHER" id="PTHR33167">
    <property type="entry name" value="TRANSCRIPTION FACTOR, PUTATIVE (DUF863)-RELATED"/>
    <property type="match status" value="1"/>
</dbReference>
<feature type="compositionally biased region" description="Basic residues" evidence="1">
    <location>
        <begin position="705"/>
        <end position="721"/>
    </location>
</feature>
<keyword evidence="3" id="KW-1185">Reference proteome</keyword>
<dbReference type="EMBL" id="JARYMX010000007">
    <property type="protein sequence ID" value="KAJ9540722.1"/>
    <property type="molecule type" value="Genomic_DNA"/>
</dbReference>
<feature type="compositionally biased region" description="Polar residues" evidence="1">
    <location>
        <begin position="329"/>
        <end position="343"/>
    </location>
</feature>
<reference evidence="2" key="1">
    <citation type="submission" date="2023-03" db="EMBL/GenBank/DDBJ databases">
        <title>Chromosome-scale reference genome and RAD-based genetic map of yellow starthistle (Centaurea solstitialis) reveal putative structural variation and QTLs associated with invader traits.</title>
        <authorList>
            <person name="Reatini B."/>
            <person name="Cang F.A."/>
            <person name="Jiang Q."/>
            <person name="Mckibben M.T.W."/>
            <person name="Barker M.S."/>
            <person name="Rieseberg L.H."/>
            <person name="Dlugosch K.M."/>
        </authorList>
    </citation>
    <scope>NUCLEOTIDE SEQUENCE</scope>
    <source>
        <strain evidence="2">CAN-66</strain>
        <tissue evidence="2">Leaf</tissue>
    </source>
</reference>
<dbReference type="PANTHER" id="PTHR33167:SF63">
    <property type="entry name" value="MYB-CC TYPE TRANSCRIPTION FACTOR LHEQLE-CONTAINING DOMAIN-CONTAINING PROTEIN"/>
    <property type="match status" value="1"/>
</dbReference>
<dbReference type="AlphaFoldDB" id="A0AA38VZI2"/>
<evidence type="ECO:0000313" key="3">
    <source>
        <dbReference type="Proteomes" id="UP001172457"/>
    </source>
</evidence>
<feature type="region of interest" description="Disordered" evidence="1">
    <location>
        <begin position="755"/>
        <end position="787"/>
    </location>
</feature>
<proteinExistence type="predicted"/>
<feature type="region of interest" description="Disordered" evidence="1">
    <location>
        <begin position="317"/>
        <end position="380"/>
    </location>
</feature>
<dbReference type="Pfam" id="PF05904">
    <property type="entry name" value="DUF863"/>
    <property type="match status" value="1"/>
</dbReference>
<feature type="region of interest" description="Disordered" evidence="1">
    <location>
        <begin position="702"/>
        <end position="743"/>
    </location>
</feature>
<name>A0AA38VZI2_9ASTR</name>
<accession>A0AA38VZI2</accession>
<dbReference type="InterPro" id="IPR008581">
    <property type="entry name" value="DUF863_pln"/>
</dbReference>
<feature type="compositionally biased region" description="Pro residues" evidence="1">
    <location>
        <begin position="731"/>
        <end position="741"/>
    </location>
</feature>
<organism evidence="2 3">
    <name type="scientific">Centaurea solstitialis</name>
    <name type="common">yellow star-thistle</name>
    <dbReference type="NCBI Taxonomy" id="347529"/>
    <lineage>
        <taxon>Eukaryota</taxon>
        <taxon>Viridiplantae</taxon>
        <taxon>Streptophyta</taxon>
        <taxon>Embryophyta</taxon>
        <taxon>Tracheophyta</taxon>
        <taxon>Spermatophyta</taxon>
        <taxon>Magnoliopsida</taxon>
        <taxon>eudicotyledons</taxon>
        <taxon>Gunneridae</taxon>
        <taxon>Pentapetalae</taxon>
        <taxon>asterids</taxon>
        <taxon>campanulids</taxon>
        <taxon>Asterales</taxon>
        <taxon>Asteraceae</taxon>
        <taxon>Carduoideae</taxon>
        <taxon>Cardueae</taxon>
        <taxon>Centaureinae</taxon>
        <taxon>Centaurea</taxon>
    </lineage>
</organism>
<evidence type="ECO:0000313" key="2">
    <source>
        <dbReference type="EMBL" id="KAJ9540722.1"/>
    </source>
</evidence>
<dbReference type="Proteomes" id="UP001172457">
    <property type="component" value="Chromosome 7"/>
</dbReference>
<comment type="caution">
    <text evidence="2">The sequence shown here is derived from an EMBL/GenBank/DDBJ whole genome shotgun (WGS) entry which is preliminary data.</text>
</comment>
<evidence type="ECO:0000256" key="1">
    <source>
        <dbReference type="SAM" id="MobiDB-lite"/>
    </source>
</evidence>
<feature type="compositionally biased region" description="Polar residues" evidence="1">
    <location>
        <begin position="349"/>
        <end position="359"/>
    </location>
</feature>
<protein>
    <submittedName>
        <fullName evidence="2">Uncharacterized protein</fullName>
    </submittedName>
</protein>
<gene>
    <name evidence="2" type="ORF">OSB04_027228</name>
</gene>